<accession>A0ABT8RKE0</accession>
<evidence type="ECO:0000313" key="1">
    <source>
        <dbReference type="EMBL" id="MDO1511445.1"/>
    </source>
</evidence>
<reference evidence="1" key="1">
    <citation type="journal article" date="2014" name="Int. J. Syst. Evol. Microbiol.">
        <title>Complete genome of a new Firmicutes species belonging to the dominant human colonic microbiota ('Ruminococcus bicirculans') reveals two chromosomes and a selective capacity to utilize plant glucans.</title>
        <authorList>
            <consortium name="NISC Comparative Sequencing Program"/>
            <person name="Wegmann U."/>
            <person name="Louis P."/>
            <person name="Goesmann A."/>
            <person name="Henrissat B."/>
            <person name="Duncan S.H."/>
            <person name="Flint H.J."/>
        </authorList>
    </citation>
    <scope>NUCLEOTIDE SEQUENCE</scope>
    <source>
        <strain evidence="1">CECT 8869</strain>
    </source>
</reference>
<comment type="caution">
    <text evidence="1">The sequence shown here is derived from an EMBL/GenBank/DDBJ whole genome shotgun (WGS) entry which is preliminary data.</text>
</comment>
<sequence length="115" mass="13055">MKPTKHIEVTALDVFNKWLHSYLNVSAKTYVSNFNYDTCFNGTSLYGTFLICSTTTNLFTGIIEQGSTSESIIHRFNFGVSMSYDMVSKPHGKEFHETTKEGEGTTFIINLRIHD</sequence>
<dbReference type="EMBL" id="JAUKUC010000001">
    <property type="protein sequence ID" value="MDO1511445.1"/>
    <property type="molecule type" value="Genomic_DNA"/>
</dbReference>
<protein>
    <submittedName>
        <fullName evidence="1">Uncharacterized protein</fullName>
    </submittedName>
</protein>
<gene>
    <name evidence="1" type="ORF">Q2T41_02040</name>
</gene>
<keyword evidence="2" id="KW-1185">Reference proteome</keyword>
<dbReference type="RefSeq" id="WP_304434712.1">
    <property type="nucleotide sequence ID" value="NZ_JAUKUC010000001.1"/>
</dbReference>
<evidence type="ECO:0000313" key="2">
    <source>
        <dbReference type="Proteomes" id="UP001168579"/>
    </source>
</evidence>
<name>A0ABT8RKE0_9FLAO</name>
<dbReference type="Proteomes" id="UP001168579">
    <property type="component" value="Unassembled WGS sequence"/>
</dbReference>
<organism evidence="1 2">
    <name type="scientific">Maribacter confluentis</name>
    <dbReference type="NCBI Taxonomy" id="1656093"/>
    <lineage>
        <taxon>Bacteria</taxon>
        <taxon>Pseudomonadati</taxon>
        <taxon>Bacteroidota</taxon>
        <taxon>Flavobacteriia</taxon>
        <taxon>Flavobacteriales</taxon>
        <taxon>Flavobacteriaceae</taxon>
        <taxon>Maribacter</taxon>
    </lineage>
</organism>
<proteinExistence type="predicted"/>
<reference evidence="1" key="2">
    <citation type="submission" date="2023-06" db="EMBL/GenBank/DDBJ databases">
        <authorList>
            <person name="Lucena T."/>
            <person name="Sun Q."/>
        </authorList>
    </citation>
    <scope>NUCLEOTIDE SEQUENCE</scope>
    <source>
        <strain evidence="1">CECT 8869</strain>
    </source>
</reference>